<sequence length="1349" mass="147483">MAPSRKKGGSKAAAEATVRRQWKAGDLVLAKVKGFPAWPATVSEPEKWGYSPDWRKVLVYFFGTDQIAFCNPADVEAFTEEKKQSLLVKRHGKSSDFIRAVREIVDCYDKLKEQNQVHELGPHNPVESTAVGNSDLKNAAISPRTLKSSLNPSNTATENNESSSAVEDPAVSRKVVTCQETGAPNDRADDFSVLDVTLPRTCIRKKSGRMQTQRFVTQTTLAIRRSRSSVKLNSCMIQNDMMPSNDSSNGVGNEVTTASGDGFVSSSKQNMESPDEYIFVEQSPVCNSIGTLEDNCHETNLPESDNIHNNEGRAMDNNYKLGRSEVPIECCEDLELSKRLDLEIKTVILRKKRKPGRKRVAIDVVESVAIPDQEVNLDTLVDASYHNSHNGGNPTERFSKDDGDEHLPLAKRARVRMGKPLFAEEKPDILIKSEVKSSVAISDNVIGQISTSLDCEDENLQGKNAINGKGSLPCDLLSDSCTQASEDRSQLLKPGRAQPISFSLDGEAALPPSKRLNRALEAMSVNVAEECQACAETSSSLKTCTNECQATSRISHAIMEQKAENLLEMQNESFNCDDASQDDSSGLSTSSNPSISEGATKSSDDANVSISSVRSLDSMKDHSGKVARTSESVLEDDNEVHLGVSSNPAVEDREASTDKSEDCTAIALCSRGDKFGQTAEILNPVIDVVENCRPVKSLMPQIHDSNKVTDLFEAVKNFRAEIKMRAAPSSILLRATTTENISRLGSVADEKLLDKDVASSPSPADVDVSHTSLPMSVLAMSNNTRIEQYNNGCASDSVLRHEKYASDLDNKKCLDSGVANRGKSLGNQAEVRAALASLEIRLATLTRTKESIAQATRIAIECGKIGVAAEAIDILAHNLERESSLYRRVDLFFLVDSIAQCARLLKGGAGDVYISAIQATLPRLLAAAAPSGYAARENRRQCRKVLKLWLERRILPESVIRQHVRDLDYLSCSSSTGAYSRRMSRTERSFDDPLLEMEGMLVDEYGSNSSIQLPGFCMPGMLKVQDDESDSDVEIFEAVTPEHETDNPEKCEATAVPTTEKHRHILEAVDGELEMEDVAPSSDVDIRPDTNTTGVNSAHCSQPFGQEFPSYFAPPLPHDLPTPAPPLPMSPPPLLPPPPPPLIPPPSSVPHDVVGLQLHIGRHNMKDTMPSQQPASGITPQIQITDLTSSSSLGSYPVVHPPMQPGNNLQEADATLYGNAYHLRPPFPTSSNQFSYFQADQQQVDQQREASTSAPSFCDRSQIAKLPQHELAESWKFYRPSFPGPPHSEKAKTYTPPHYGLFCEATRTPNHGWGFPPLPMHHRNHTPSGPFSGGAVPVAIRAPSYWRPR</sequence>
<keyword evidence="1" id="KW-0507">mRNA processing</keyword>
<dbReference type="Pfam" id="PF00855">
    <property type="entry name" value="PWWP"/>
    <property type="match status" value="1"/>
</dbReference>
<feature type="region of interest" description="Disordered" evidence="2">
    <location>
        <begin position="143"/>
        <end position="173"/>
    </location>
</feature>
<evidence type="ECO:0000313" key="6">
    <source>
        <dbReference type="Proteomes" id="UP001279734"/>
    </source>
</evidence>
<accession>A0AAD3T1R8</accession>
<dbReference type="Gene3D" id="2.30.30.140">
    <property type="match status" value="1"/>
</dbReference>
<gene>
    <name evidence="5" type="ORF">Nepgr_022333</name>
</gene>
<dbReference type="InterPro" id="IPR008942">
    <property type="entry name" value="ENTH_VHS"/>
</dbReference>
<protein>
    <submittedName>
        <fullName evidence="5">Uncharacterized protein</fullName>
    </submittedName>
</protein>
<feature type="region of interest" description="Disordered" evidence="2">
    <location>
        <begin position="575"/>
        <end position="657"/>
    </location>
</feature>
<dbReference type="Gene3D" id="1.25.40.90">
    <property type="match status" value="1"/>
</dbReference>
<dbReference type="SMART" id="SM00582">
    <property type="entry name" value="RPR"/>
    <property type="match status" value="1"/>
</dbReference>
<dbReference type="InterPro" id="IPR000313">
    <property type="entry name" value="PWWP_dom"/>
</dbReference>
<dbReference type="PROSITE" id="PS50812">
    <property type="entry name" value="PWWP"/>
    <property type="match status" value="1"/>
</dbReference>
<evidence type="ECO:0000259" key="3">
    <source>
        <dbReference type="PROSITE" id="PS50812"/>
    </source>
</evidence>
<comment type="caution">
    <text evidence="5">The sequence shown here is derived from an EMBL/GenBank/DDBJ whole genome shotgun (WGS) entry which is preliminary data.</text>
</comment>
<feature type="compositionally biased region" description="Polar residues" evidence="2">
    <location>
        <begin position="597"/>
        <end position="615"/>
    </location>
</feature>
<organism evidence="5 6">
    <name type="scientific">Nepenthes gracilis</name>
    <name type="common">Slender pitcher plant</name>
    <dbReference type="NCBI Taxonomy" id="150966"/>
    <lineage>
        <taxon>Eukaryota</taxon>
        <taxon>Viridiplantae</taxon>
        <taxon>Streptophyta</taxon>
        <taxon>Embryophyta</taxon>
        <taxon>Tracheophyta</taxon>
        <taxon>Spermatophyta</taxon>
        <taxon>Magnoliopsida</taxon>
        <taxon>eudicotyledons</taxon>
        <taxon>Gunneridae</taxon>
        <taxon>Pentapetalae</taxon>
        <taxon>Caryophyllales</taxon>
        <taxon>Nepenthaceae</taxon>
        <taxon>Nepenthes</taxon>
    </lineage>
</organism>
<dbReference type="SMART" id="SM00293">
    <property type="entry name" value="PWWP"/>
    <property type="match status" value="1"/>
</dbReference>
<dbReference type="CDD" id="cd20147">
    <property type="entry name" value="PWWP_HULK"/>
    <property type="match status" value="1"/>
</dbReference>
<dbReference type="SUPFAM" id="SSF63748">
    <property type="entry name" value="Tudor/PWWP/MBT"/>
    <property type="match status" value="1"/>
</dbReference>
<reference evidence="5" key="1">
    <citation type="submission" date="2023-05" db="EMBL/GenBank/DDBJ databases">
        <title>Nepenthes gracilis genome sequencing.</title>
        <authorList>
            <person name="Fukushima K."/>
        </authorList>
    </citation>
    <scope>NUCLEOTIDE SEQUENCE</scope>
    <source>
        <strain evidence="5">SING2019-196</strain>
    </source>
</reference>
<evidence type="ECO:0000313" key="5">
    <source>
        <dbReference type="EMBL" id="GMH20492.1"/>
    </source>
</evidence>
<dbReference type="Proteomes" id="UP001279734">
    <property type="component" value="Unassembled WGS sequence"/>
</dbReference>
<dbReference type="PANTHER" id="PTHR12550:SF49">
    <property type="entry name" value="PROTEIN HUA2-LIKE 2-RELATED"/>
    <property type="match status" value="1"/>
</dbReference>
<dbReference type="InterPro" id="IPR006569">
    <property type="entry name" value="CID_dom"/>
</dbReference>
<feature type="compositionally biased region" description="Low complexity" evidence="2">
    <location>
        <begin position="582"/>
        <end position="596"/>
    </location>
</feature>
<dbReference type="PANTHER" id="PTHR12550">
    <property type="entry name" value="HEPATOMA-DERIVED GROWTH FACTOR-RELATED"/>
    <property type="match status" value="1"/>
</dbReference>
<evidence type="ECO:0000256" key="1">
    <source>
        <dbReference type="ARBA" id="ARBA00022664"/>
    </source>
</evidence>
<dbReference type="Pfam" id="PF04818">
    <property type="entry name" value="CID"/>
    <property type="match status" value="1"/>
</dbReference>
<feature type="compositionally biased region" description="Low complexity" evidence="2">
    <location>
        <begin position="151"/>
        <end position="165"/>
    </location>
</feature>
<evidence type="ECO:0000256" key="2">
    <source>
        <dbReference type="SAM" id="MobiDB-lite"/>
    </source>
</evidence>
<keyword evidence="6" id="KW-1185">Reference proteome</keyword>
<feature type="domain" description="CID" evidence="4">
    <location>
        <begin position="830"/>
        <end position="971"/>
    </location>
</feature>
<dbReference type="GO" id="GO:0006397">
    <property type="term" value="P:mRNA processing"/>
    <property type="evidence" value="ECO:0007669"/>
    <property type="project" value="UniProtKB-KW"/>
</dbReference>
<dbReference type="PROSITE" id="PS51391">
    <property type="entry name" value="CID"/>
    <property type="match status" value="1"/>
</dbReference>
<dbReference type="EMBL" id="BSYO01000022">
    <property type="protein sequence ID" value="GMH20492.1"/>
    <property type="molecule type" value="Genomic_DNA"/>
</dbReference>
<feature type="domain" description="PWWP" evidence="3">
    <location>
        <begin position="24"/>
        <end position="81"/>
    </location>
</feature>
<evidence type="ECO:0000259" key="4">
    <source>
        <dbReference type="PROSITE" id="PS51391"/>
    </source>
</evidence>
<dbReference type="GO" id="GO:0005634">
    <property type="term" value="C:nucleus"/>
    <property type="evidence" value="ECO:0007669"/>
    <property type="project" value="UniProtKB-ARBA"/>
</dbReference>
<name>A0AAD3T1R8_NEPGR</name>
<proteinExistence type="predicted"/>
<feature type="region of interest" description="Disordered" evidence="2">
    <location>
        <begin position="383"/>
        <end position="404"/>
    </location>
</feature>